<evidence type="ECO:0000313" key="2">
    <source>
        <dbReference type="Proteomes" id="UP001634394"/>
    </source>
</evidence>
<name>A0ABD3X1F9_SINWO</name>
<dbReference type="Proteomes" id="UP001634394">
    <property type="component" value="Unassembled WGS sequence"/>
</dbReference>
<organism evidence="1 2">
    <name type="scientific">Sinanodonta woodiana</name>
    <name type="common">Chinese pond mussel</name>
    <name type="synonym">Anodonta woodiana</name>
    <dbReference type="NCBI Taxonomy" id="1069815"/>
    <lineage>
        <taxon>Eukaryota</taxon>
        <taxon>Metazoa</taxon>
        <taxon>Spiralia</taxon>
        <taxon>Lophotrochozoa</taxon>
        <taxon>Mollusca</taxon>
        <taxon>Bivalvia</taxon>
        <taxon>Autobranchia</taxon>
        <taxon>Heteroconchia</taxon>
        <taxon>Palaeoheterodonta</taxon>
        <taxon>Unionida</taxon>
        <taxon>Unionoidea</taxon>
        <taxon>Unionidae</taxon>
        <taxon>Unioninae</taxon>
        <taxon>Sinanodonta</taxon>
    </lineage>
</organism>
<evidence type="ECO:0000313" key="1">
    <source>
        <dbReference type="EMBL" id="KAL3880084.1"/>
    </source>
</evidence>
<reference evidence="1 2" key="1">
    <citation type="submission" date="2024-11" db="EMBL/GenBank/DDBJ databases">
        <title>Chromosome-level genome assembly of the freshwater bivalve Anodonta woodiana.</title>
        <authorList>
            <person name="Chen X."/>
        </authorList>
    </citation>
    <scope>NUCLEOTIDE SEQUENCE [LARGE SCALE GENOMIC DNA]</scope>
    <source>
        <strain evidence="1">MN2024</strain>
        <tissue evidence="1">Gills</tissue>
    </source>
</reference>
<comment type="caution">
    <text evidence="1">The sequence shown here is derived from an EMBL/GenBank/DDBJ whole genome shotgun (WGS) entry which is preliminary data.</text>
</comment>
<keyword evidence="2" id="KW-1185">Reference proteome</keyword>
<gene>
    <name evidence="1" type="ORF">ACJMK2_032353</name>
</gene>
<sequence>MYTITVKTNLNHQNLLLNDTKKQYQREFVLVTNIKRDRPETNVDTLKDTRNFHSIRSTGNRYKLQTRKLSCYCEQCLQERNECENIEYCKAWESQSLRLLNKPSDNDAYQKVLKLKNMKAYS</sequence>
<dbReference type="EMBL" id="JBJQND010000004">
    <property type="protein sequence ID" value="KAL3880084.1"/>
    <property type="molecule type" value="Genomic_DNA"/>
</dbReference>
<accession>A0ABD3X1F9</accession>
<dbReference type="AlphaFoldDB" id="A0ABD3X1F9"/>
<protein>
    <submittedName>
        <fullName evidence="1">Uncharacterized protein</fullName>
    </submittedName>
</protein>
<proteinExistence type="predicted"/>